<evidence type="ECO:0000313" key="2">
    <source>
        <dbReference type="Proteomes" id="UP000269665"/>
    </source>
</evidence>
<proteinExistence type="predicted"/>
<dbReference type="AlphaFoldDB" id="A0A8B3FA54"/>
<evidence type="ECO:0000313" key="1">
    <source>
        <dbReference type="EMBL" id="RKO76459.1"/>
    </source>
</evidence>
<comment type="caution">
    <text evidence="1">The sequence shown here is derived from an EMBL/GenBank/DDBJ whole genome shotgun (WGS) entry which is preliminary data.</text>
</comment>
<name>A0A8B3FA54_PECPM</name>
<dbReference type="Proteomes" id="UP000269665">
    <property type="component" value="Unassembled WGS sequence"/>
</dbReference>
<dbReference type="OrthoDB" id="6423370at2"/>
<sequence>MSLKYDCFLIEKTKEIKISLLNEEPNMYELIGSIRDLFSSSYNNKLIANTEVIEELWSTLFNVFCESISYENKFDAIFSMSDIYIYSKRKNINLNLDLLKEWRGKNNLSTSTEEILECVDDILI</sequence>
<dbReference type="KEGG" id="ppar:A8F97_06505"/>
<gene>
    <name evidence="1" type="ORF">C5E00_06505</name>
</gene>
<protein>
    <submittedName>
        <fullName evidence="1">Uncharacterized protein</fullName>
    </submittedName>
</protein>
<dbReference type="GeneID" id="45849108"/>
<accession>A0A8B3FA54</accession>
<organism evidence="1 2">
    <name type="scientific">Pectobacterium parmentieri</name>
    <dbReference type="NCBI Taxonomy" id="1905730"/>
    <lineage>
        <taxon>Bacteria</taxon>
        <taxon>Pseudomonadati</taxon>
        <taxon>Pseudomonadota</taxon>
        <taxon>Gammaproteobacteria</taxon>
        <taxon>Enterobacterales</taxon>
        <taxon>Pectobacteriaceae</taxon>
        <taxon>Pectobacterium</taxon>
    </lineage>
</organism>
<dbReference type="EMBL" id="PSZG01000001">
    <property type="protein sequence ID" value="RKO76459.1"/>
    <property type="molecule type" value="Genomic_DNA"/>
</dbReference>
<reference evidence="1 2" key="1">
    <citation type="journal article" date="2018" name="BMC Genomics">
        <title>High genomic variability in the plant pathogenic bacterium Pectobacterium parmentieri deciphered from de novo assembled complete genomes.</title>
        <authorList>
            <person name="Zoledowska S."/>
            <person name="Motyka-Pomagruk A."/>
            <person name="Sledz W."/>
            <person name="Mengoni A."/>
            <person name="Lojkowska E."/>
        </authorList>
    </citation>
    <scope>NUCLEOTIDE SEQUENCE [LARGE SCALE GENOMIC DNA]</scope>
    <source>
        <strain evidence="1 2">IFB5626</strain>
    </source>
</reference>
<dbReference type="RefSeq" id="WP_033071528.1">
    <property type="nucleotide sequence ID" value="NZ_CP015749.1"/>
</dbReference>